<dbReference type="OrthoDB" id="6127879at2759"/>
<dbReference type="Gene3D" id="2.60.120.40">
    <property type="match status" value="1"/>
</dbReference>
<dbReference type="InterPro" id="IPR001073">
    <property type="entry name" value="C1q_dom"/>
</dbReference>
<keyword evidence="2" id="KW-0964">Secreted</keyword>
<keyword evidence="3 4" id="KW-0732">Signal</keyword>
<keyword evidence="6" id="KW-1185">Reference proteome</keyword>
<dbReference type="RefSeq" id="XP_022299016.1">
    <property type="nucleotide sequence ID" value="XM_022443308.1"/>
</dbReference>
<comment type="subcellular location">
    <subcellularLocation>
        <location evidence="1">Secreted</location>
    </subcellularLocation>
</comment>
<dbReference type="PANTHER" id="PTHR22923:SF102">
    <property type="entry name" value="CEREBELLIN 13-RELATED"/>
    <property type="match status" value="1"/>
</dbReference>
<protein>
    <submittedName>
        <fullName evidence="7">Complement C1q tumor necrosis factor-related protein 3-like</fullName>
    </submittedName>
</protein>
<dbReference type="InterPro" id="IPR008983">
    <property type="entry name" value="Tumour_necrosis_fac-like_dom"/>
</dbReference>
<reference evidence="7" key="1">
    <citation type="submission" date="2025-08" db="UniProtKB">
        <authorList>
            <consortium name="RefSeq"/>
        </authorList>
    </citation>
    <scope>IDENTIFICATION</scope>
    <source>
        <tissue evidence="7">Whole sample</tissue>
    </source>
</reference>
<evidence type="ECO:0000256" key="2">
    <source>
        <dbReference type="ARBA" id="ARBA00022525"/>
    </source>
</evidence>
<evidence type="ECO:0000256" key="4">
    <source>
        <dbReference type="SAM" id="SignalP"/>
    </source>
</evidence>
<dbReference type="Pfam" id="PF00386">
    <property type="entry name" value="C1q"/>
    <property type="match status" value="1"/>
</dbReference>
<dbReference type="PROSITE" id="PS50871">
    <property type="entry name" value="C1Q"/>
    <property type="match status" value="1"/>
</dbReference>
<feature type="chain" id="PRO_5034092312" evidence="4">
    <location>
        <begin position="18"/>
        <end position="173"/>
    </location>
</feature>
<dbReference type="GO" id="GO:0005576">
    <property type="term" value="C:extracellular region"/>
    <property type="evidence" value="ECO:0007669"/>
    <property type="project" value="UniProtKB-SubCell"/>
</dbReference>
<dbReference type="InterPro" id="IPR050822">
    <property type="entry name" value="Cerebellin_Synaptic_Org"/>
</dbReference>
<dbReference type="KEGG" id="cvn:111107905"/>
<evidence type="ECO:0000313" key="7">
    <source>
        <dbReference type="RefSeq" id="XP_022299016.1"/>
    </source>
</evidence>
<feature type="domain" description="C1q" evidence="5">
    <location>
        <begin position="46"/>
        <end position="173"/>
    </location>
</feature>
<evidence type="ECO:0000313" key="6">
    <source>
        <dbReference type="Proteomes" id="UP000694844"/>
    </source>
</evidence>
<evidence type="ECO:0000256" key="1">
    <source>
        <dbReference type="ARBA" id="ARBA00004613"/>
    </source>
</evidence>
<dbReference type="Proteomes" id="UP000694844">
    <property type="component" value="Chromosome 8"/>
</dbReference>
<dbReference type="PANTHER" id="PTHR22923">
    <property type="entry name" value="CEREBELLIN-RELATED"/>
    <property type="match status" value="1"/>
</dbReference>
<accession>A0A8B8B7E0</accession>
<name>A0A8B8B7E0_CRAVI</name>
<evidence type="ECO:0000259" key="5">
    <source>
        <dbReference type="PROSITE" id="PS50871"/>
    </source>
</evidence>
<gene>
    <name evidence="7" type="primary">LOC111107905</name>
</gene>
<sequence>MNSAFVLLLTFTTIVSGGGHETPEQVITRFNNYKTICTGLGYQHEQCKAGIVFQSSLTKTLQNLKYQETVIYDKVWLNEGKAYDERTGIFTATVDGIYAFSWTTFSFPEKYFVTEKAMSYSQCDGRGQSGHPSSSNQFNIKMKKGDKVWIRTRRNYGVYAHGDNWCSFSGYKF</sequence>
<evidence type="ECO:0000256" key="3">
    <source>
        <dbReference type="ARBA" id="ARBA00022729"/>
    </source>
</evidence>
<proteinExistence type="predicted"/>
<feature type="signal peptide" evidence="4">
    <location>
        <begin position="1"/>
        <end position="17"/>
    </location>
</feature>
<dbReference type="SUPFAM" id="SSF49842">
    <property type="entry name" value="TNF-like"/>
    <property type="match status" value="1"/>
</dbReference>
<dbReference type="PRINTS" id="PR00007">
    <property type="entry name" value="COMPLEMNTC1Q"/>
</dbReference>
<dbReference type="SMART" id="SM00110">
    <property type="entry name" value="C1Q"/>
    <property type="match status" value="1"/>
</dbReference>
<dbReference type="AlphaFoldDB" id="A0A8B8B7E0"/>
<organism evidence="6 7">
    <name type="scientific">Crassostrea virginica</name>
    <name type="common">Eastern oyster</name>
    <dbReference type="NCBI Taxonomy" id="6565"/>
    <lineage>
        <taxon>Eukaryota</taxon>
        <taxon>Metazoa</taxon>
        <taxon>Spiralia</taxon>
        <taxon>Lophotrochozoa</taxon>
        <taxon>Mollusca</taxon>
        <taxon>Bivalvia</taxon>
        <taxon>Autobranchia</taxon>
        <taxon>Pteriomorphia</taxon>
        <taxon>Ostreida</taxon>
        <taxon>Ostreoidea</taxon>
        <taxon>Ostreidae</taxon>
        <taxon>Crassostrea</taxon>
    </lineage>
</organism>
<dbReference type="GeneID" id="111107905"/>